<feature type="coiled-coil region" evidence="2">
    <location>
        <begin position="94"/>
        <end position="121"/>
    </location>
</feature>
<dbReference type="InterPro" id="IPR014001">
    <property type="entry name" value="Helicase_ATP-bd"/>
</dbReference>
<dbReference type="SMART" id="SM00487">
    <property type="entry name" value="DEXDc"/>
    <property type="match status" value="1"/>
</dbReference>
<dbReference type="EMBL" id="AODQ01000007">
    <property type="protein sequence ID" value="EMR04335.1"/>
    <property type="molecule type" value="Genomic_DNA"/>
</dbReference>
<dbReference type="SUPFAM" id="SSF52540">
    <property type="entry name" value="P-loop containing nucleoside triphosphate hydrolases"/>
    <property type="match status" value="2"/>
</dbReference>
<dbReference type="RefSeq" id="WP_009193905.1">
    <property type="nucleotide sequence ID" value="NZ_AODQ01000007.1"/>
</dbReference>
<keyword evidence="5" id="KW-0547">Nucleotide-binding</keyword>
<evidence type="ECO:0000259" key="3">
    <source>
        <dbReference type="PROSITE" id="PS51192"/>
    </source>
</evidence>
<gene>
    <name evidence="5" type="ORF">ADICEAN_00498</name>
</gene>
<dbReference type="AlphaFoldDB" id="M7NRM3"/>
<organism evidence="5 6">
    <name type="scientific">Cesiribacter andamanensis AMV16</name>
    <dbReference type="NCBI Taxonomy" id="1279009"/>
    <lineage>
        <taxon>Bacteria</taxon>
        <taxon>Pseudomonadati</taxon>
        <taxon>Bacteroidota</taxon>
        <taxon>Cytophagia</taxon>
        <taxon>Cytophagales</taxon>
        <taxon>Cesiribacteraceae</taxon>
        <taxon>Cesiribacter</taxon>
    </lineage>
</organism>
<name>M7NRM3_9BACT</name>
<sequence>MKVSTSKPFKLIYSLYAHEFLGYLFESFVVQLDDAGQLSFLHQNISAKNAAEFASGLDETDYELIRIMDTMQQDVIMKQFWPKKVNPSEFFLKVYDAEKGNKALQEEIEAYLERRRAQVLERIQGKLLFEMGNDGEPAWRQIEVMTERATVLFHFRRNEISTHYFPTIKYGGQKLDFQRRGGYLICKEPAWLVLNNRLYTFEQEVDGKKLQPFLKKQYIEVPRKVEDTYYRRFVAPLISQFDVLAQGFEIREEKYPPQPVLSFSELAEAQRAELLQYEGASTNGSDTALANGTAALLADGSKILFSLQFRYGNYLFKADTNSETSVRVDQQGSEYIFHKVKRSPSEEKRILKLLRDTGLDIKHARAALPKQEAFGWLSSYRQQLEELGFSIGQSETDGKRYFLGESSIRIEVRENIDWFDIYAVIRFGPYEIPFQELRKHIMRKQAEIKLPNGEVAVIPAHWFADYSELFAFAEEGREQENMVLRKHHLALVQDLQSGNLAEVSMSRKLEKLRDFEEIEDHPVPAKFQGLLRPYQKAGYNWLQFLNKYSFGGCLADDMGLGKTVQTLAMLQAQKESGQEGTSLLVMPTSLIYNWEMEARRFTPNLRVHLYTGTNRNKDVSRFKNYDLVLSSYGIVRLDIEELQKFYFNYVILDESQAIKNPSSNIAKAVRDLKSRRRLILTGTPLENSTMDLWSQMHFINPGLLGNQSFFRNEFLNPIEKKQDGDKSSKLYSIIKPFILRRQKTQVATELPDKVENIRYCSMTEEQAEKYEAAKNYYRSHILDQIDLHGVKKSQFVLLQGLTKLRQIANHPSMVDEEYKDGSGKMEEVVDMLQSAIAEGHKILVFSQFVKHLTLVRRYLDAEKIQYAYLDGATKDRQAQVERFQNDPKLRVFLISLKAGGVGLNLTKADYVFMLDPWWNPAIEQQAIDRAHRIGQENQVFTYKFITKDTVEEKILALQQLKSSLADNLITTEESFVKTLSKEDIDSILA</sequence>
<protein>
    <submittedName>
        <fullName evidence="5">ATP-dependent helicase HepA</fullName>
    </submittedName>
</protein>
<dbReference type="CDD" id="cd18012">
    <property type="entry name" value="DEXQc_arch_SWI2_SNF2"/>
    <property type="match status" value="1"/>
</dbReference>
<dbReference type="InterPro" id="IPR038718">
    <property type="entry name" value="SNF2-like_sf"/>
</dbReference>
<keyword evidence="5" id="KW-0347">Helicase</keyword>
<feature type="domain" description="Helicase C-terminal" evidence="4">
    <location>
        <begin position="824"/>
        <end position="983"/>
    </location>
</feature>
<keyword evidence="6" id="KW-1185">Reference proteome</keyword>
<reference evidence="5 6" key="1">
    <citation type="journal article" date="2013" name="Genome Announc.">
        <title>Draft Genome Sequence of Cesiribacter andamanensis Strain AMV16T, Isolated from a Soil Sample from a Mud Volcano in the Andaman Islands, India.</title>
        <authorList>
            <person name="Shivaji S."/>
            <person name="Ara S."/>
            <person name="Begum Z."/>
            <person name="Srinivas T.N."/>
            <person name="Singh A."/>
            <person name="Kumar Pinnaka A."/>
        </authorList>
    </citation>
    <scope>NUCLEOTIDE SEQUENCE [LARGE SCALE GENOMIC DNA]</scope>
    <source>
        <strain evidence="5 6">AMV16</strain>
    </source>
</reference>
<dbReference type="PROSITE" id="PS51192">
    <property type="entry name" value="HELICASE_ATP_BIND_1"/>
    <property type="match status" value="1"/>
</dbReference>
<dbReference type="PANTHER" id="PTHR10799">
    <property type="entry name" value="SNF2/RAD54 HELICASE FAMILY"/>
    <property type="match status" value="1"/>
</dbReference>
<comment type="caution">
    <text evidence="5">The sequence shown here is derived from an EMBL/GenBank/DDBJ whole genome shotgun (WGS) entry which is preliminary data.</text>
</comment>
<dbReference type="PROSITE" id="PS51194">
    <property type="entry name" value="HELICASE_CTER"/>
    <property type="match status" value="1"/>
</dbReference>
<dbReference type="Pfam" id="PF00176">
    <property type="entry name" value="SNF2-rel_dom"/>
    <property type="match status" value="1"/>
</dbReference>
<dbReference type="SMART" id="SM00490">
    <property type="entry name" value="HELICc"/>
    <property type="match status" value="1"/>
</dbReference>
<evidence type="ECO:0000313" key="5">
    <source>
        <dbReference type="EMBL" id="EMR04335.1"/>
    </source>
</evidence>
<evidence type="ECO:0000313" key="6">
    <source>
        <dbReference type="Proteomes" id="UP000011910"/>
    </source>
</evidence>
<dbReference type="Pfam" id="PF00271">
    <property type="entry name" value="Helicase_C"/>
    <property type="match status" value="1"/>
</dbReference>
<evidence type="ECO:0000259" key="4">
    <source>
        <dbReference type="PROSITE" id="PS51194"/>
    </source>
</evidence>
<dbReference type="InterPro" id="IPR000330">
    <property type="entry name" value="SNF2_N"/>
</dbReference>
<dbReference type="Gene3D" id="3.40.50.300">
    <property type="entry name" value="P-loop containing nucleotide triphosphate hydrolases"/>
    <property type="match status" value="1"/>
</dbReference>
<dbReference type="GO" id="GO:0004386">
    <property type="term" value="F:helicase activity"/>
    <property type="evidence" value="ECO:0007669"/>
    <property type="project" value="UniProtKB-KW"/>
</dbReference>
<dbReference type="GO" id="GO:0016787">
    <property type="term" value="F:hydrolase activity"/>
    <property type="evidence" value="ECO:0007669"/>
    <property type="project" value="UniProtKB-KW"/>
</dbReference>
<dbReference type="STRING" id="1279009.ADICEAN_00498"/>
<feature type="domain" description="Helicase ATP-binding" evidence="3">
    <location>
        <begin position="543"/>
        <end position="702"/>
    </location>
</feature>
<keyword evidence="1" id="KW-0378">Hydrolase</keyword>
<evidence type="ECO:0000256" key="1">
    <source>
        <dbReference type="ARBA" id="ARBA00022801"/>
    </source>
</evidence>
<dbReference type="CDD" id="cd18793">
    <property type="entry name" value="SF2_C_SNF"/>
    <property type="match status" value="1"/>
</dbReference>
<keyword evidence="5" id="KW-0067">ATP-binding</keyword>
<dbReference type="eggNOG" id="COG0553">
    <property type="taxonomic scope" value="Bacteria"/>
</dbReference>
<dbReference type="InterPro" id="IPR027417">
    <property type="entry name" value="P-loop_NTPase"/>
</dbReference>
<dbReference type="InterPro" id="IPR049730">
    <property type="entry name" value="SNF2/RAD54-like_C"/>
</dbReference>
<dbReference type="Proteomes" id="UP000011910">
    <property type="component" value="Unassembled WGS sequence"/>
</dbReference>
<proteinExistence type="predicted"/>
<dbReference type="OrthoDB" id="9760715at2"/>
<evidence type="ECO:0000256" key="2">
    <source>
        <dbReference type="SAM" id="Coils"/>
    </source>
</evidence>
<dbReference type="GO" id="GO:0005524">
    <property type="term" value="F:ATP binding"/>
    <property type="evidence" value="ECO:0007669"/>
    <property type="project" value="InterPro"/>
</dbReference>
<accession>M7NRM3</accession>
<dbReference type="Gene3D" id="3.40.50.10810">
    <property type="entry name" value="Tandem AAA-ATPase domain"/>
    <property type="match status" value="1"/>
</dbReference>
<keyword evidence="2" id="KW-0175">Coiled coil</keyword>
<dbReference type="InterPro" id="IPR001650">
    <property type="entry name" value="Helicase_C-like"/>
</dbReference>